<organism evidence="1 2">
    <name type="scientific">Sanguibacteroides justesenii</name>
    <dbReference type="NCBI Taxonomy" id="1547597"/>
    <lineage>
        <taxon>Bacteria</taxon>
        <taxon>Pseudomonadati</taxon>
        <taxon>Bacteroidota</taxon>
        <taxon>Bacteroidia</taxon>
        <taxon>Bacteroidales</taxon>
        <taxon>Porphyromonadaceae</taxon>
        <taxon>Sanguibacteroides</taxon>
    </lineage>
</organism>
<dbReference type="EMBL" id="JPIU01000039">
    <property type="protein sequence ID" value="KIO44538.1"/>
    <property type="molecule type" value="Genomic_DNA"/>
</dbReference>
<name>A0A0C3MDP4_9PORP</name>
<evidence type="ECO:0000313" key="1">
    <source>
        <dbReference type="EMBL" id="KIO44538.1"/>
    </source>
</evidence>
<comment type="caution">
    <text evidence="1">The sequence shown here is derived from an EMBL/GenBank/DDBJ whole genome shotgun (WGS) entry which is preliminary data.</text>
</comment>
<sequence length="72" mass="8208">MKSLDSTLKEAGFSEKFIDVIINADFPTNQYIEIENTNFQSHENIIQSSTTLEIKESNNMSANYFAIDIITE</sequence>
<proteinExistence type="predicted"/>
<evidence type="ECO:0000313" key="2">
    <source>
        <dbReference type="Proteomes" id="UP000031980"/>
    </source>
</evidence>
<dbReference type="Proteomes" id="UP000031980">
    <property type="component" value="Unassembled WGS sequence"/>
</dbReference>
<dbReference type="AlphaFoldDB" id="A0A0C3MDP4"/>
<reference evidence="1 2" key="1">
    <citation type="submission" date="2014-07" db="EMBL/GenBank/DDBJ databases">
        <title>Porphyromonadaceae bacterium OUH 308042 = ATCC BAA-2681 = DSM 28342 draft genome.</title>
        <authorList>
            <person name="Sydenham T.V."/>
            <person name="Hasman H."/>
            <person name="Justensen U.S."/>
        </authorList>
    </citation>
    <scope>NUCLEOTIDE SEQUENCE [LARGE SCALE GENOMIC DNA]</scope>
    <source>
        <strain evidence="1 2">OUH 308042</strain>
    </source>
</reference>
<keyword evidence="2" id="KW-1185">Reference proteome</keyword>
<gene>
    <name evidence="1" type="ORF">BA92_10140</name>
</gene>
<protein>
    <submittedName>
        <fullName evidence="1">Uncharacterized protein</fullName>
    </submittedName>
</protein>
<accession>A0A0C3MDP4</accession>